<dbReference type="RefSeq" id="WP_096579803.1">
    <property type="nucleotide sequence ID" value="NZ_CAWNJS010000001.1"/>
</dbReference>
<sequence>MYKEANTDPVRQEALAGLIAHLVQQGHQPQYAQLMATSIIFQTDLDLRNAQIASLLTWLQQEHNDIYSAAVDVVETTREQFEQRVQHG</sequence>
<organism evidence="1 2">
    <name type="scientific">Tolypothrix tenuis PCC 7101</name>
    <dbReference type="NCBI Taxonomy" id="231146"/>
    <lineage>
        <taxon>Bacteria</taxon>
        <taxon>Bacillati</taxon>
        <taxon>Cyanobacteriota</taxon>
        <taxon>Cyanophyceae</taxon>
        <taxon>Nostocales</taxon>
        <taxon>Tolypothrichaceae</taxon>
        <taxon>Tolypothrix</taxon>
    </lineage>
</organism>
<protein>
    <submittedName>
        <fullName evidence="1">Uncharacterized protein</fullName>
    </submittedName>
</protein>
<reference evidence="1 2" key="1">
    <citation type="submission" date="2017-06" db="EMBL/GenBank/DDBJ databases">
        <title>Genome sequencing of cyanobaciteial culture collection at National Institute for Environmental Studies (NIES).</title>
        <authorList>
            <person name="Hirose Y."/>
            <person name="Shimura Y."/>
            <person name="Fujisawa T."/>
            <person name="Nakamura Y."/>
            <person name="Kawachi M."/>
        </authorList>
    </citation>
    <scope>NUCLEOTIDE SEQUENCE [LARGE SCALE GENOMIC DNA]</scope>
    <source>
        <strain evidence="1 2">NIES-37</strain>
    </source>
</reference>
<proteinExistence type="predicted"/>
<gene>
    <name evidence="1" type="ORF">NIES37_47130</name>
</gene>
<dbReference type="AlphaFoldDB" id="A0A1Z4N4T9"/>
<accession>A0A1Z4N4T9</accession>
<keyword evidence="2" id="KW-1185">Reference proteome</keyword>
<evidence type="ECO:0000313" key="1">
    <source>
        <dbReference type="EMBL" id="BAZ00717.1"/>
    </source>
</evidence>
<dbReference type="KEGG" id="ttq:NIES37_47130"/>
<name>A0A1Z4N4T9_9CYAN</name>
<evidence type="ECO:0000313" key="2">
    <source>
        <dbReference type="Proteomes" id="UP000218785"/>
    </source>
</evidence>
<dbReference type="EMBL" id="AP018248">
    <property type="protein sequence ID" value="BAZ00717.1"/>
    <property type="molecule type" value="Genomic_DNA"/>
</dbReference>
<dbReference type="Proteomes" id="UP000218785">
    <property type="component" value="Chromosome"/>
</dbReference>